<dbReference type="Pfam" id="PF07549">
    <property type="entry name" value="Sec_GG"/>
    <property type="match status" value="1"/>
</dbReference>
<dbReference type="Pfam" id="PF02355">
    <property type="entry name" value="SecD_SecF_C"/>
    <property type="match status" value="1"/>
</dbReference>
<accession>A0A1H0LWD2</accession>
<feature type="transmembrane region" description="Helical" evidence="9">
    <location>
        <begin position="247"/>
        <end position="266"/>
    </location>
</feature>
<feature type="transmembrane region" description="Helical" evidence="9">
    <location>
        <begin position="190"/>
        <end position="211"/>
    </location>
</feature>
<evidence type="ECO:0000256" key="2">
    <source>
        <dbReference type="ARBA" id="ARBA00022448"/>
    </source>
</evidence>
<organism evidence="12 13">
    <name type="scientific">Klenkia soli</name>
    <dbReference type="NCBI Taxonomy" id="1052260"/>
    <lineage>
        <taxon>Bacteria</taxon>
        <taxon>Bacillati</taxon>
        <taxon>Actinomycetota</taxon>
        <taxon>Actinomycetes</taxon>
        <taxon>Geodermatophilales</taxon>
        <taxon>Geodermatophilaceae</taxon>
        <taxon>Klenkia</taxon>
    </lineage>
</organism>
<evidence type="ECO:0000256" key="8">
    <source>
        <dbReference type="ARBA" id="ARBA00023136"/>
    </source>
</evidence>
<keyword evidence="5 9" id="KW-0653">Protein transport</keyword>
<keyword evidence="4 9" id="KW-0812">Transmembrane</keyword>
<dbReference type="PRINTS" id="PR01755">
    <property type="entry name" value="SECFTRNLCASE"/>
</dbReference>
<feature type="compositionally biased region" description="Acidic residues" evidence="10">
    <location>
        <begin position="10"/>
        <end position="21"/>
    </location>
</feature>
<feature type="region of interest" description="Disordered" evidence="10">
    <location>
        <begin position="1"/>
        <end position="56"/>
    </location>
</feature>
<comment type="function">
    <text evidence="9">Part of the Sec protein translocase complex. Interacts with the SecYEG preprotein conducting channel. SecDF uses the proton motive force (PMF) to complete protein translocation after the ATP-dependent function of SecA.</text>
</comment>
<dbReference type="GO" id="GO:0005886">
    <property type="term" value="C:plasma membrane"/>
    <property type="evidence" value="ECO:0007669"/>
    <property type="project" value="UniProtKB-SubCell"/>
</dbReference>
<keyword evidence="8 9" id="KW-0472">Membrane</keyword>
<dbReference type="GO" id="GO:0043952">
    <property type="term" value="P:protein transport by the Sec complex"/>
    <property type="evidence" value="ECO:0007669"/>
    <property type="project" value="UniProtKB-UniRule"/>
</dbReference>
<evidence type="ECO:0000259" key="11">
    <source>
        <dbReference type="Pfam" id="PF02355"/>
    </source>
</evidence>
<dbReference type="Proteomes" id="UP000199088">
    <property type="component" value="Unassembled WGS sequence"/>
</dbReference>
<evidence type="ECO:0000256" key="6">
    <source>
        <dbReference type="ARBA" id="ARBA00022989"/>
    </source>
</evidence>
<feature type="transmembrane region" description="Helical" evidence="9">
    <location>
        <begin position="218"/>
        <end position="241"/>
    </location>
</feature>
<evidence type="ECO:0000256" key="10">
    <source>
        <dbReference type="SAM" id="MobiDB-lite"/>
    </source>
</evidence>
<dbReference type="GO" id="GO:0065002">
    <property type="term" value="P:intracellular protein transmembrane transport"/>
    <property type="evidence" value="ECO:0007669"/>
    <property type="project" value="UniProtKB-UniRule"/>
</dbReference>
<dbReference type="GO" id="GO:0006605">
    <property type="term" value="P:protein targeting"/>
    <property type="evidence" value="ECO:0007669"/>
    <property type="project" value="UniProtKB-UniRule"/>
</dbReference>
<dbReference type="PANTHER" id="PTHR30081">
    <property type="entry name" value="PROTEIN-EXPORT MEMBRANE PROTEIN SEC"/>
    <property type="match status" value="1"/>
</dbReference>
<dbReference type="HAMAP" id="MF_01464_B">
    <property type="entry name" value="SecF_B"/>
    <property type="match status" value="1"/>
</dbReference>
<feature type="compositionally biased region" description="Basic and acidic residues" evidence="10">
    <location>
        <begin position="405"/>
        <end position="416"/>
    </location>
</feature>
<evidence type="ECO:0000256" key="9">
    <source>
        <dbReference type="HAMAP-Rule" id="MF_01464"/>
    </source>
</evidence>
<dbReference type="InterPro" id="IPR048634">
    <property type="entry name" value="SecD_SecF_C"/>
</dbReference>
<keyword evidence="2 9" id="KW-0813">Transport</keyword>
<dbReference type="InterPro" id="IPR022645">
    <property type="entry name" value="SecD/SecF_bac"/>
</dbReference>
<dbReference type="InterPro" id="IPR055344">
    <property type="entry name" value="SecD_SecF_C_bact"/>
</dbReference>
<keyword evidence="13" id="KW-1185">Reference proteome</keyword>
<evidence type="ECO:0000256" key="7">
    <source>
        <dbReference type="ARBA" id="ARBA00023010"/>
    </source>
</evidence>
<dbReference type="InterPro" id="IPR005665">
    <property type="entry name" value="SecF_bac"/>
</dbReference>
<evidence type="ECO:0000313" key="12">
    <source>
        <dbReference type="EMBL" id="SDO72522.1"/>
    </source>
</evidence>
<sequence>MTGTPRDGDAAQDSEVLDETDAEVREDAARDADDDALAEAGLPAEGDDAAPGSAPRRKASLAHRLYNGEAGLDVVGRSRFWYKVTAVVVLVCIASMVFRGFNFGIDFEGGNSFRVPASSAQLADIRTAAEDAGAQVSTAQVVGGNTVLLRTGSLDNAGEAAVVSAVAEAAGVAENQVSPESVSADWGSDITNQALIALVVFLAAVVVFLAIRFQPKMAVGAIGALIHDIVLTAGVYSLVGFEVTPSTVIGFLTILGFSLYDTVVVFDKVDENVKDLEKGARMTWGEAANLAVNQTLMRSINTSVIALLPVLGLLVVGVGLLGVGTLQDLALVLTVGLAAGTYSSIFLATPILADLKAREPGVQALRKRVLARRAADARATGSGAVAGPVASARRARPARSATALLDRDELPERPEAVEQVESPASVTRSVAAPKPGARPQRPGGKKRR</sequence>
<feature type="transmembrane region" description="Helical" evidence="9">
    <location>
        <begin position="329"/>
        <end position="353"/>
    </location>
</feature>
<reference evidence="13" key="1">
    <citation type="submission" date="2016-10" db="EMBL/GenBank/DDBJ databases">
        <authorList>
            <person name="Varghese N."/>
            <person name="Submissions S."/>
        </authorList>
    </citation>
    <scope>NUCLEOTIDE SEQUENCE [LARGE SCALE GENOMIC DNA]</scope>
    <source>
        <strain evidence="13">DSM 45843</strain>
    </source>
</reference>
<dbReference type="PANTHER" id="PTHR30081:SF8">
    <property type="entry name" value="PROTEIN TRANSLOCASE SUBUNIT SECF"/>
    <property type="match status" value="1"/>
</dbReference>
<keyword evidence="3 9" id="KW-1003">Cell membrane</keyword>
<feature type="compositionally biased region" description="Low complexity" evidence="10">
    <location>
        <begin position="382"/>
        <end position="403"/>
    </location>
</feature>
<protein>
    <recommendedName>
        <fullName evidence="9">Protein-export membrane protein SecF</fullName>
    </recommendedName>
</protein>
<feature type="domain" description="Protein export membrane protein SecD/SecF C-terminal" evidence="11">
    <location>
        <begin position="170"/>
        <end position="357"/>
    </location>
</feature>
<dbReference type="Gene3D" id="1.20.1640.10">
    <property type="entry name" value="Multidrug efflux transporter AcrB transmembrane domain"/>
    <property type="match status" value="1"/>
</dbReference>
<feature type="compositionally biased region" description="Basic and acidic residues" evidence="10">
    <location>
        <begin position="22"/>
        <end position="31"/>
    </location>
</feature>
<feature type="region of interest" description="Disordered" evidence="10">
    <location>
        <begin position="382"/>
        <end position="448"/>
    </location>
</feature>
<dbReference type="InterPro" id="IPR022813">
    <property type="entry name" value="SecD/SecF_arch_bac"/>
</dbReference>
<proteinExistence type="inferred from homology"/>
<comment type="subunit">
    <text evidence="9">Forms a complex with SecD. Part of the essential Sec protein translocation apparatus which comprises SecA, SecYEG and auxiliary proteins SecDF. Other proteins may also be involved.</text>
</comment>
<feature type="transmembrane region" description="Helical" evidence="9">
    <location>
        <begin position="304"/>
        <end position="323"/>
    </location>
</feature>
<gene>
    <name evidence="9" type="primary">secF</name>
    <name evidence="12" type="ORF">SAMN05660199_02441</name>
</gene>
<comment type="similarity">
    <text evidence="9">Belongs to the SecD/SecF family. SecF subfamily.</text>
</comment>
<dbReference type="NCBIfam" id="TIGR00916">
    <property type="entry name" value="2A0604s01"/>
    <property type="match status" value="1"/>
</dbReference>
<dbReference type="AlphaFoldDB" id="A0A1H0LWD2"/>
<evidence type="ECO:0000256" key="1">
    <source>
        <dbReference type="ARBA" id="ARBA00004651"/>
    </source>
</evidence>
<keyword evidence="6 9" id="KW-1133">Transmembrane helix</keyword>
<evidence type="ECO:0000256" key="3">
    <source>
        <dbReference type="ARBA" id="ARBA00022475"/>
    </source>
</evidence>
<dbReference type="NCBIfam" id="TIGR00966">
    <property type="entry name" value="transloc_SecF"/>
    <property type="match status" value="1"/>
</dbReference>
<dbReference type="EMBL" id="FNIR01000007">
    <property type="protein sequence ID" value="SDO72522.1"/>
    <property type="molecule type" value="Genomic_DNA"/>
</dbReference>
<feature type="transmembrane region" description="Helical" evidence="9">
    <location>
        <begin position="80"/>
        <end position="101"/>
    </location>
</feature>
<evidence type="ECO:0000256" key="5">
    <source>
        <dbReference type="ARBA" id="ARBA00022927"/>
    </source>
</evidence>
<comment type="subcellular location">
    <subcellularLocation>
        <location evidence="1 9">Cell membrane</location>
        <topology evidence="1 9">Multi-pass membrane protein</topology>
    </subcellularLocation>
</comment>
<name>A0A1H0LWD2_9ACTN</name>
<evidence type="ECO:0000256" key="4">
    <source>
        <dbReference type="ARBA" id="ARBA00022692"/>
    </source>
</evidence>
<dbReference type="InterPro" id="IPR022646">
    <property type="entry name" value="SecD/SecF_CS"/>
</dbReference>
<dbReference type="STRING" id="1052260.SAMN05660199_02441"/>
<evidence type="ECO:0000313" key="13">
    <source>
        <dbReference type="Proteomes" id="UP000199088"/>
    </source>
</evidence>
<dbReference type="RefSeq" id="WP_207500525.1">
    <property type="nucleotide sequence ID" value="NZ_FNIR01000007.1"/>
</dbReference>
<keyword evidence="7 9" id="KW-0811">Translocation</keyword>
<dbReference type="GO" id="GO:0015450">
    <property type="term" value="F:protein-transporting ATPase activity"/>
    <property type="evidence" value="ECO:0007669"/>
    <property type="project" value="InterPro"/>
</dbReference>
<dbReference type="SUPFAM" id="SSF82866">
    <property type="entry name" value="Multidrug efflux transporter AcrB transmembrane domain"/>
    <property type="match status" value="1"/>
</dbReference>